<dbReference type="InterPro" id="IPR036291">
    <property type="entry name" value="NAD(P)-bd_dom_sf"/>
</dbReference>
<dbReference type="PANTHER" id="PTHR48106">
    <property type="entry name" value="QUINONE OXIDOREDUCTASE PIG3-RELATED"/>
    <property type="match status" value="1"/>
</dbReference>
<organism evidence="4 5">
    <name type="scientific">Streptomyces purpurascens</name>
    <dbReference type="NCBI Taxonomy" id="1924"/>
    <lineage>
        <taxon>Bacteria</taxon>
        <taxon>Bacillati</taxon>
        <taxon>Actinomycetota</taxon>
        <taxon>Actinomycetes</taxon>
        <taxon>Kitasatosporales</taxon>
        <taxon>Streptomycetaceae</taxon>
        <taxon>Streptomyces</taxon>
    </lineage>
</organism>
<evidence type="ECO:0000256" key="2">
    <source>
        <dbReference type="ARBA" id="ARBA00023002"/>
    </source>
</evidence>
<reference evidence="4 5" key="1">
    <citation type="submission" date="2022-10" db="EMBL/GenBank/DDBJ databases">
        <title>The complete genomes of actinobacterial strains from the NBC collection.</title>
        <authorList>
            <person name="Joergensen T.S."/>
            <person name="Alvarez Arevalo M."/>
            <person name="Sterndorff E.B."/>
            <person name="Faurdal D."/>
            <person name="Vuksanovic O."/>
            <person name="Mourched A.-S."/>
            <person name="Charusanti P."/>
            <person name="Shaw S."/>
            <person name="Blin K."/>
            <person name="Weber T."/>
        </authorList>
    </citation>
    <scope>NUCLEOTIDE SEQUENCE [LARGE SCALE GENOMIC DNA]</scope>
    <source>
        <strain evidence="4 5">NBC_00017</strain>
    </source>
</reference>
<keyword evidence="1" id="KW-0521">NADP</keyword>
<dbReference type="EMBL" id="CP108341">
    <property type="protein sequence ID" value="WTW31568.1"/>
    <property type="molecule type" value="Genomic_DNA"/>
</dbReference>
<proteinExistence type="predicted"/>
<sequence>MTRTARALGARPVALVSSAREARRAAEAGATAVVDSSSRNPDEAIAELTEGQGVDIALDPVGGPRLGELIRSVRRHGTVVSLGFTGGRQATVGIMDLLAGARVVTGYGVHGDSGEEIAEGLDDLGRLAAEGRLRPVIDSRYALDAFEAGYARPASRAAVGSLVLEL</sequence>
<accession>A0ABZ1MWR9</accession>
<protein>
    <submittedName>
        <fullName evidence="4">Zinc-binding alcohol dehydrogenase family protein</fullName>
    </submittedName>
</protein>
<dbReference type="Pfam" id="PF00107">
    <property type="entry name" value="ADH_zinc_N"/>
    <property type="match status" value="1"/>
</dbReference>
<keyword evidence="2" id="KW-0560">Oxidoreductase</keyword>
<keyword evidence="5" id="KW-1185">Reference proteome</keyword>
<dbReference type="SUPFAM" id="SSF51735">
    <property type="entry name" value="NAD(P)-binding Rossmann-fold domains"/>
    <property type="match status" value="1"/>
</dbReference>
<evidence type="ECO:0000259" key="3">
    <source>
        <dbReference type="Pfam" id="PF00107"/>
    </source>
</evidence>
<gene>
    <name evidence="4" type="ORF">OHU35_38245</name>
</gene>
<dbReference type="Gene3D" id="3.90.180.10">
    <property type="entry name" value="Medium-chain alcohol dehydrogenases, catalytic domain"/>
    <property type="match status" value="1"/>
</dbReference>
<name>A0ABZ1MWR9_STREF</name>
<evidence type="ECO:0000313" key="4">
    <source>
        <dbReference type="EMBL" id="WTW31568.1"/>
    </source>
</evidence>
<dbReference type="RefSeq" id="WP_405508604.1">
    <property type="nucleotide sequence ID" value="NZ_CP108341.1"/>
</dbReference>
<dbReference type="Gene3D" id="3.40.50.720">
    <property type="entry name" value="NAD(P)-binding Rossmann-like Domain"/>
    <property type="match status" value="1"/>
</dbReference>
<dbReference type="Proteomes" id="UP001621512">
    <property type="component" value="Chromosome"/>
</dbReference>
<dbReference type="InterPro" id="IPR013149">
    <property type="entry name" value="ADH-like_C"/>
</dbReference>
<feature type="domain" description="Alcohol dehydrogenase-like C-terminal" evidence="3">
    <location>
        <begin position="4"/>
        <end position="111"/>
    </location>
</feature>
<evidence type="ECO:0000256" key="1">
    <source>
        <dbReference type="ARBA" id="ARBA00022857"/>
    </source>
</evidence>
<evidence type="ECO:0000313" key="5">
    <source>
        <dbReference type="Proteomes" id="UP001621512"/>
    </source>
</evidence>